<dbReference type="Pfam" id="PF11911">
    <property type="entry name" value="DUF3429"/>
    <property type="match status" value="1"/>
</dbReference>
<dbReference type="PANTHER" id="PTHR15887:SF1">
    <property type="entry name" value="TRANSMEMBRANE PROTEIN 69"/>
    <property type="match status" value="1"/>
</dbReference>
<evidence type="ECO:0000256" key="1">
    <source>
        <dbReference type="SAM" id="Phobius"/>
    </source>
</evidence>
<dbReference type="AlphaFoldDB" id="E1SQB8"/>
<accession>E1SQB8</accession>
<feature type="transmembrane region" description="Helical" evidence="1">
    <location>
        <begin position="37"/>
        <end position="55"/>
    </location>
</feature>
<reference evidence="2 3" key="1">
    <citation type="journal article" date="2010" name="Stand. Genomic Sci.">
        <title>Complete genome sequence of Ferrimonas balearica type strain (PAT).</title>
        <authorList>
            <person name="Nolan M."/>
            <person name="Sikorski J."/>
            <person name="Davenport K."/>
            <person name="Lucas S."/>
            <person name="Glavina Del Rio T."/>
            <person name="Tice H."/>
            <person name="Cheng J."/>
            <person name="Goodwin L."/>
            <person name="Pitluck S."/>
            <person name="Liolios K."/>
            <person name="Ivanova N."/>
            <person name="Mavromatis K."/>
            <person name="Ovchinnikova G."/>
            <person name="Pati A."/>
            <person name="Chen A."/>
            <person name="Palaniappan K."/>
            <person name="Land M."/>
            <person name="Hauser L."/>
            <person name="Chang Y."/>
            <person name="Jeffries C."/>
            <person name="Tapia R."/>
            <person name="Brettin T."/>
            <person name="Detter J."/>
            <person name="Han C."/>
            <person name="Yasawong M."/>
            <person name="Rohde M."/>
            <person name="Tindall B."/>
            <person name="Goker M."/>
            <person name="Woyke T."/>
            <person name="Bristow J."/>
            <person name="Eisen J."/>
            <person name="Markowitz V."/>
            <person name="Hugenholtz P."/>
            <person name="Kyrpides N."/>
            <person name="Klenk H."/>
            <person name="Lapidus A."/>
        </authorList>
    </citation>
    <scope>NUCLEOTIDE SEQUENCE [LARGE SCALE GENOMIC DNA]</scope>
    <source>
        <strain evidence="3">DSM 9799 / CCM 4581 / KCTC 23876 / PAT</strain>
    </source>
</reference>
<sequence length="135" mass="14546">MHPHAHWLGIAGLTPFWGLPLLAGLDLITADSARYGLIAYSAVILSFLGGIHWYAGVIAQSRPTQTYVAMLPSIVAWLALVLLPTGLALLVLPVAFVALLLYDFRTLNPPPGYWNLRGVLTAVAVLCHGWAALLH</sequence>
<dbReference type="HOGENOM" id="CLU_045137_3_1_6"/>
<dbReference type="KEGG" id="fbl:Fbal_3693"/>
<feature type="transmembrane region" description="Helical" evidence="1">
    <location>
        <begin position="6"/>
        <end position="25"/>
    </location>
</feature>
<dbReference type="InterPro" id="IPR021836">
    <property type="entry name" value="DUF3429"/>
</dbReference>
<name>E1SQB8_FERBD</name>
<evidence type="ECO:0000313" key="2">
    <source>
        <dbReference type="EMBL" id="ADN77889.1"/>
    </source>
</evidence>
<evidence type="ECO:0008006" key="4">
    <source>
        <dbReference type="Google" id="ProtNLM"/>
    </source>
</evidence>
<keyword evidence="1" id="KW-1133">Transmembrane helix</keyword>
<dbReference type="STRING" id="550540.Fbal_3693"/>
<dbReference type="EMBL" id="CP002209">
    <property type="protein sequence ID" value="ADN77889.1"/>
    <property type="molecule type" value="Genomic_DNA"/>
</dbReference>
<dbReference type="eggNOG" id="ENOG50331YM">
    <property type="taxonomic scope" value="Bacteria"/>
</dbReference>
<feature type="transmembrane region" description="Helical" evidence="1">
    <location>
        <begin position="114"/>
        <end position="133"/>
    </location>
</feature>
<dbReference type="GeneID" id="67183895"/>
<protein>
    <recommendedName>
        <fullName evidence="4">DUF3429 domain-containing protein</fullName>
    </recommendedName>
</protein>
<feature type="transmembrane region" description="Helical" evidence="1">
    <location>
        <begin position="75"/>
        <end position="102"/>
    </location>
</feature>
<proteinExistence type="predicted"/>
<dbReference type="Proteomes" id="UP000006683">
    <property type="component" value="Chromosome"/>
</dbReference>
<keyword evidence="3" id="KW-1185">Reference proteome</keyword>
<dbReference type="OrthoDB" id="8591832at2"/>
<evidence type="ECO:0000313" key="3">
    <source>
        <dbReference type="Proteomes" id="UP000006683"/>
    </source>
</evidence>
<dbReference type="PANTHER" id="PTHR15887">
    <property type="entry name" value="TRANSMEMBRANE PROTEIN 69"/>
    <property type="match status" value="1"/>
</dbReference>
<organism evidence="2 3">
    <name type="scientific">Ferrimonas balearica (strain DSM 9799 / CCM 4581 / KCTC 23876 / PAT)</name>
    <dbReference type="NCBI Taxonomy" id="550540"/>
    <lineage>
        <taxon>Bacteria</taxon>
        <taxon>Pseudomonadati</taxon>
        <taxon>Pseudomonadota</taxon>
        <taxon>Gammaproteobacteria</taxon>
        <taxon>Alteromonadales</taxon>
        <taxon>Ferrimonadaceae</taxon>
        <taxon>Ferrimonas</taxon>
    </lineage>
</organism>
<gene>
    <name evidence="2" type="ordered locus">Fbal_3693</name>
</gene>
<keyword evidence="1" id="KW-0812">Transmembrane</keyword>
<dbReference type="RefSeq" id="WP_013347194.1">
    <property type="nucleotide sequence ID" value="NC_014541.1"/>
</dbReference>
<keyword evidence="1" id="KW-0472">Membrane</keyword>